<evidence type="ECO:0000256" key="5">
    <source>
        <dbReference type="ARBA" id="ARBA00023163"/>
    </source>
</evidence>
<dbReference type="CDD" id="cd00009">
    <property type="entry name" value="AAA"/>
    <property type="match status" value="1"/>
</dbReference>
<dbReference type="PROSITE" id="PS00676">
    <property type="entry name" value="SIGMA54_INTERACT_2"/>
    <property type="match status" value="1"/>
</dbReference>
<dbReference type="InterPro" id="IPR025943">
    <property type="entry name" value="Sigma_54_int_dom_ATP-bd_2"/>
</dbReference>
<dbReference type="InterPro" id="IPR002197">
    <property type="entry name" value="HTH_Fis"/>
</dbReference>
<dbReference type="InterPro" id="IPR029016">
    <property type="entry name" value="GAF-like_dom_sf"/>
</dbReference>
<dbReference type="Gene3D" id="3.30.450.20">
    <property type="entry name" value="PAS domain"/>
    <property type="match status" value="1"/>
</dbReference>
<dbReference type="Gene3D" id="1.10.10.60">
    <property type="entry name" value="Homeodomain-like"/>
    <property type="match status" value="1"/>
</dbReference>
<dbReference type="Pfam" id="PF00158">
    <property type="entry name" value="Sigma54_activat"/>
    <property type="match status" value="1"/>
</dbReference>
<dbReference type="SUPFAM" id="SSF46689">
    <property type="entry name" value="Homeodomain-like"/>
    <property type="match status" value="1"/>
</dbReference>
<dbReference type="SMART" id="SM00382">
    <property type="entry name" value="AAA"/>
    <property type="match status" value="1"/>
</dbReference>
<dbReference type="InterPro" id="IPR009057">
    <property type="entry name" value="Homeodomain-like_sf"/>
</dbReference>
<keyword evidence="2" id="KW-0067">ATP-binding</keyword>
<dbReference type="RefSeq" id="WP_078808594.1">
    <property type="nucleotide sequence ID" value="NZ_FUWM01000003.1"/>
</dbReference>
<dbReference type="InterPro" id="IPR025662">
    <property type="entry name" value="Sigma_54_int_dom_ATP-bd_1"/>
</dbReference>
<reference evidence="8" key="1">
    <citation type="submission" date="2017-02" db="EMBL/GenBank/DDBJ databases">
        <authorList>
            <person name="Varghese N."/>
            <person name="Submissions S."/>
        </authorList>
    </citation>
    <scope>NUCLEOTIDE SEQUENCE [LARGE SCALE GENOMIC DNA]</scope>
    <source>
        <strain evidence="8">ATCC BAA-73</strain>
    </source>
</reference>
<dbReference type="PROSITE" id="PS00688">
    <property type="entry name" value="SIGMA54_INTERACT_3"/>
    <property type="match status" value="1"/>
</dbReference>
<dbReference type="AlphaFoldDB" id="A0A1T4JJS1"/>
<dbReference type="PANTHER" id="PTHR32071:SF57">
    <property type="entry name" value="C4-DICARBOXYLATE TRANSPORT TRANSCRIPTIONAL REGULATORY PROTEIN DCTD"/>
    <property type="match status" value="1"/>
</dbReference>
<dbReference type="SUPFAM" id="SSF52540">
    <property type="entry name" value="P-loop containing nucleoside triphosphate hydrolases"/>
    <property type="match status" value="1"/>
</dbReference>
<accession>A0A1T4JJS1</accession>
<evidence type="ECO:0000256" key="1">
    <source>
        <dbReference type="ARBA" id="ARBA00022741"/>
    </source>
</evidence>
<keyword evidence="1" id="KW-0547">Nucleotide-binding</keyword>
<dbReference type="PROSITE" id="PS00675">
    <property type="entry name" value="SIGMA54_INTERACT_1"/>
    <property type="match status" value="1"/>
</dbReference>
<protein>
    <submittedName>
        <fullName evidence="7">PAS domain S-box-containing protein</fullName>
    </submittedName>
</protein>
<dbReference type="CDD" id="cd00130">
    <property type="entry name" value="PAS"/>
    <property type="match status" value="1"/>
</dbReference>
<dbReference type="SMART" id="SM00091">
    <property type="entry name" value="PAS"/>
    <property type="match status" value="1"/>
</dbReference>
<dbReference type="InterPro" id="IPR002078">
    <property type="entry name" value="Sigma_54_int"/>
</dbReference>
<dbReference type="OrthoDB" id="9803970at2"/>
<dbReference type="GO" id="GO:0043565">
    <property type="term" value="F:sequence-specific DNA binding"/>
    <property type="evidence" value="ECO:0007669"/>
    <property type="project" value="InterPro"/>
</dbReference>
<sequence>MVNLRDVEEFIQQVAEAFAPVLDYEVAVIDDALEVLAGTGRYQEEINTQYGPGSMTRKLISDPDQKALVVEDSKSSDLCEECDDRESCPVWAVIMCPIVYSSEVIGSLSLMAFNQEQQKNLISNRLKLITFLRKVAEFITNTLGEKAMKSQVIVMANKFKAVINSVHEGIIAINDQQQITHINQSAKEILKIGKEQIGKDISILFSDFDLDEVLNNMNEGNYLETRIKYRQENKKMTLISNITLIENDNKRAGATISFRELDEIKKLANKIIAKDNQFTFDNIKGTSEEITKIKDDMQRVAHTDSTVLIRGESGTGKSMFAKAIHEESDRRDESFIEVNCAAIPESLLESELFGYEEGAFTGAKKGGKPGKFELAHKGTIFLDEIGDMPTHFQVKLLKVIETKKIERVGGVESTDVDVRILAATHHNLEEMVQEGDFRKDLFYRLNVIPFYIPPLRKRKEDITLLLHLFLKEYTQTLQKDIIDFTKTAKKELLNYSWPGNVRELENTIEYAVNLETSNYITKESFPDRIIENETSFEFEDNSIIPTISELEQKAIIEALKEFGTSGKAKKRAAKALGISRATLYRKIKKFDIDSTHIDIEAKQIKELS</sequence>
<dbReference type="Gene3D" id="3.30.450.40">
    <property type="match status" value="1"/>
</dbReference>
<dbReference type="InterPro" id="IPR003593">
    <property type="entry name" value="AAA+_ATPase"/>
</dbReference>
<dbReference type="GO" id="GO:0005524">
    <property type="term" value="F:ATP binding"/>
    <property type="evidence" value="ECO:0007669"/>
    <property type="project" value="UniProtKB-KW"/>
</dbReference>
<dbReference type="InterPro" id="IPR058031">
    <property type="entry name" value="AAA_lid_NorR"/>
</dbReference>
<organism evidence="7 8">
    <name type="scientific">Selenihalanaerobacter shriftii</name>
    <dbReference type="NCBI Taxonomy" id="142842"/>
    <lineage>
        <taxon>Bacteria</taxon>
        <taxon>Bacillati</taxon>
        <taxon>Bacillota</taxon>
        <taxon>Clostridia</taxon>
        <taxon>Halanaerobiales</taxon>
        <taxon>Halobacteroidaceae</taxon>
        <taxon>Selenihalanaerobacter</taxon>
    </lineage>
</organism>
<proteinExistence type="predicted"/>
<evidence type="ECO:0000313" key="7">
    <source>
        <dbReference type="EMBL" id="SJZ30368.1"/>
    </source>
</evidence>
<gene>
    <name evidence="7" type="ORF">SAMN02745118_00051</name>
</gene>
<dbReference type="Pfam" id="PF13188">
    <property type="entry name" value="PAS_8"/>
    <property type="match status" value="1"/>
</dbReference>
<dbReference type="EMBL" id="FUWM01000003">
    <property type="protein sequence ID" value="SJZ30368.1"/>
    <property type="molecule type" value="Genomic_DNA"/>
</dbReference>
<dbReference type="STRING" id="142842.SAMN02745118_00051"/>
<dbReference type="FunFam" id="3.40.50.300:FF:000006">
    <property type="entry name" value="DNA-binding transcriptional regulator NtrC"/>
    <property type="match status" value="1"/>
</dbReference>
<dbReference type="Proteomes" id="UP000190625">
    <property type="component" value="Unassembled WGS sequence"/>
</dbReference>
<dbReference type="InterPro" id="IPR000014">
    <property type="entry name" value="PAS"/>
</dbReference>
<keyword evidence="5" id="KW-0804">Transcription</keyword>
<dbReference type="InterPro" id="IPR035965">
    <property type="entry name" value="PAS-like_dom_sf"/>
</dbReference>
<dbReference type="PROSITE" id="PS50045">
    <property type="entry name" value="SIGMA54_INTERACT_4"/>
    <property type="match status" value="1"/>
</dbReference>
<evidence type="ECO:0000256" key="3">
    <source>
        <dbReference type="ARBA" id="ARBA00023015"/>
    </source>
</evidence>
<dbReference type="Pfam" id="PF02954">
    <property type="entry name" value="HTH_8"/>
    <property type="match status" value="1"/>
</dbReference>
<keyword evidence="3" id="KW-0805">Transcription regulation</keyword>
<dbReference type="InterPro" id="IPR027417">
    <property type="entry name" value="P-loop_NTPase"/>
</dbReference>
<name>A0A1T4JJS1_9FIRM</name>
<feature type="domain" description="Sigma-54 factor interaction" evidence="6">
    <location>
        <begin position="283"/>
        <end position="513"/>
    </location>
</feature>
<evidence type="ECO:0000256" key="4">
    <source>
        <dbReference type="ARBA" id="ARBA00023125"/>
    </source>
</evidence>
<evidence type="ECO:0000313" key="8">
    <source>
        <dbReference type="Proteomes" id="UP000190625"/>
    </source>
</evidence>
<dbReference type="Pfam" id="PF25601">
    <property type="entry name" value="AAA_lid_14"/>
    <property type="match status" value="1"/>
</dbReference>
<dbReference type="GO" id="GO:0006355">
    <property type="term" value="P:regulation of DNA-templated transcription"/>
    <property type="evidence" value="ECO:0007669"/>
    <property type="project" value="InterPro"/>
</dbReference>
<dbReference type="InterPro" id="IPR025944">
    <property type="entry name" value="Sigma_54_int_dom_CS"/>
</dbReference>
<dbReference type="PANTHER" id="PTHR32071">
    <property type="entry name" value="TRANSCRIPTIONAL REGULATORY PROTEIN"/>
    <property type="match status" value="1"/>
</dbReference>
<keyword evidence="8" id="KW-1185">Reference proteome</keyword>
<dbReference type="Gene3D" id="3.40.50.300">
    <property type="entry name" value="P-loop containing nucleotide triphosphate hydrolases"/>
    <property type="match status" value="1"/>
</dbReference>
<dbReference type="SUPFAM" id="SSF55785">
    <property type="entry name" value="PYP-like sensor domain (PAS domain)"/>
    <property type="match status" value="1"/>
</dbReference>
<evidence type="ECO:0000259" key="6">
    <source>
        <dbReference type="PROSITE" id="PS50045"/>
    </source>
</evidence>
<keyword evidence="4" id="KW-0238">DNA-binding</keyword>
<dbReference type="Gene3D" id="1.10.8.60">
    <property type="match status" value="1"/>
</dbReference>
<evidence type="ECO:0000256" key="2">
    <source>
        <dbReference type="ARBA" id="ARBA00022840"/>
    </source>
</evidence>